<keyword evidence="2" id="KW-0808">Transferase</keyword>
<dbReference type="GO" id="GO:0016740">
    <property type="term" value="F:transferase activity"/>
    <property type="evidence" value="ECO:0007669"/>
    <property type="project" value="UniProtKB-KW"/>
</dbReference>
<dbReference type="CDD" id="cd06661">
    <property type="entry name" value="GGCT_like"/>
    <property type="match status" value="1"/>
</dbReference>
<dbReference type="Pfam" id="PF06094">
    <property type="entry name" value="GGACT"/>
    <property type="match status" value="1"/>
</dbReference>
<dbReference type="AlphaFoldDB" id="A0A3E0GV43"/>
<dbReference type="OrthoDB" id="7626403at2"/>
<dbReference type="EMBL" id="QUNO01000025">
    <property type="protein sequence ID" value="REH29478.1"/>
    <property type="molecule type" value="Genomic_DNA"/>
</dbReference>
<dbReference type="InterPro" id="IPR013024">
    <property type="entry name" value="GGCT-like"/>
</dbReference>
<reference evidence="2 3" key="1">
    <citation type="submission" date="2018-08" db="EMBL/GenBank/DDBJ databases">
        <title>Genomic Encyclopedia of Archaeal and Bacterial Type Strains, Phase II (KMG-II): from individual species to whole genera.</title>
        <authorList>
            <person name="Goeker M."/>
        </authorList>
    </citation>
    <scope>NUCLEOTIDE SEQUENCE [LARGE SCALE GENOMIC DNA]</scope>
    <source>
        <strain evidence="2 3">DSM 45791</strain>
    </source>
</reference>
<protein>
    <submittedName>
        <fullName evidence="2">Gamma-glutamylcyclotransferase (GGCT)/AIG2-like uncharacterized protein YtfP</fullName>
    </submittedName>
</protein>
<dbReference type="InterPro" id="IPR009288">
    <property type="entry name" value="AIG2-like_dom"/>
</dbReference>
<dbReference type="RefSeq" id="WP_116181310.1">
    <property type="nucleotide sequence ID" value="NZ_CP144375.1"/>
</dbReference>
<gene>
    <name evidence="2" type="ORF">BCF44_12593</name>
</gene>
<proteinExistence type="predicted"/>
<dbReference type="SUPFAM" id="SSF110857">
    <property type="entry name" value="Gamma-glutamyl cyclotransferase-like"/>
    <property type="match status" value="1"/>
</dbReference>
<feature type="domain" description="Gamma-glutamylcyclotransferase AIG2-like" evidence="1">
    <location>
        <begin position="240"/>
        <end position="348"/>
    </location>
</feature>
<accession>A0A3E0GV43</accession>
<sequence>MRAPFGDEEYPAAPYPGARPDVSFAHLNGIGAPLRPDRQSSAGWRVDHTGQDLDDWLADHDAVPMAKRMPVLAYGSNACPSKITWLRESLGLTGPVVVLRARCEGLAAVWAAGLRVVDDQRPATLMADKDVVEEHAVWMADEEQVRVLDVCEGRGRRYRLARVRSGRVVLDDGAVVDRVLAYIAADRVRQPILVRGKPVRCADMDQATAQGLVGKRAGGDGLKASTVDGEPSPDSWPKRIFVYGTLQPGGEAWRLLEPMVAGRPRRASIRGTLYDTGMGYPALQLTGDGTVPGWVLPIRSPRRTLSTLDKYEGLDYRRIRVALDDGTVCWTYVWTEPTQGMELLPQGWRATA</sequence>
<organism evidence="2 3">
    <name type="scientific">Kutzneria buriramensis</name>
    <dbReference type="NCBI Taxonomy" id="1045776"/>
    <lineage>
        <taxon>Bacteria</taxon>
        <taxon>Bacillati</taxon>
        <taxon>Actinomycetota</taxon>
        <taxon>Actinomycetes</taxon>
        <taxon>Pseudonocardiales</taxon>
        <taxon>Pseudonocardiaceae</taxon>
        <taxon>Kutzneria</taxon>
    </lineage>
</organism>
<evidence type="ECO:0000259" key="1">
    <source>
        <dbReference type="Pfam" id="PF06094"/>
    </source>
</evidence>
<name>A0A3E0GV43_9PSEU</name>
<dbReference type="InterPro" id="IPR036568">
    <property type="entry name" value="GGCT-like_sf"/>
</dbReference>
<dbReference type="Proteomes" id="UP000256269">
    <property type="component" value="Unassembled WGS sequence"/>
</dbReference>
<evidence type="ECO:0000313" key="3">
    <source>
        <dbReference type="Proteomes" id="UP000256269"/>
    </source>
</evidence>
<comment type="caution">
    <text evidence="2">The sequence shown here is derived from an EMBL/GenBank/DDBJ whole genome shotgun (WGS) entry which is preliminary data.</text>
</comment>
<dbReference type="Gene3D" id="3.10.490.10">
    <property type="entry name" value="Gamma-glutamyl cyclotransferase-like"/>
    <property type="match status" value="1"/>
</dbReference>
<keyword evidence="3" id="KW-1185">Reference proteome</keyword>
<evidence type="ECO:0000313" key="2">
    <source>
        <dbReference type="EMBL" id="REH29478.1"/>
    </source>
</evidence>